<keyword evidence="5" id="KW-0812">Transmembrane</keyword>
<comment type="caution">
    <text evidence="11">The sequence shown here is derived from an EMBL/GenBank/DDBJ whole genome shotgun (WGS) entry which is preliminary data.</text>
</comment>
<evidence type="ECO:0000256" key="4">
    <source>
        <dbReference type="ARBA" id="ARBA00022452"/>
    </source>
</evidence>
<proteinExistence type="inferred from homology"/>
<keyword evidence="12" id="KW-1185">Reference proteome</keyword>
<dbReference type="PANTHER" id="PTHR30026">
    <property type="entry name" value="OUTER MEMBRANE PROTEIN TOLC"/>
    <property type="match status" value="1"/>
</dbReference>
<keyword evidence="8" id="KW-0175">Coiled coil</keyword>
<keyword evidence="3" id="KW-0813">Transport</keyword>
<organism evidence="11 12">
    <name type="scientific">Rubrivirga litoralis</name>
    <dbReference type="NCBI Taxonomy" id="3075598"/>
    <lineage>
        <taxon>Bacteria</taxon>
        <taxon>Pseudomonadati</taxon>
        <taxon>Rhodothermota</taxon>
        <taxon>Rhodothermia</taxon>
        <taxon>Rhodothermales</taxon>
        <taxon>Rubricoccaceae</taxon>
        <taxon>Rubrivirga</taxon>
    </lineage>
</organism>
<evidence type="ECO:0000313" key="11">
    <source>
        <dbReference type="EMBL" id="MDT0630810.1"/>
    </source>
</evidence>
<accession>A0ABU3BNC8</accession>
<evidence type="ECO:0000256" key="3">
    <source>
        <dbReference type="ARBA" id="ARBA00022448"/>
    </source>
</evidence>
<feature type="compositionally biased region" description="Low complexity" evidence="9">
    <location>
        <begin position="533"/>
        <end position="549"/>
    </location>
</feature>
<dbReference type="Gene3D" id="1.20.1600.10">
    <property type="entry name" value="Outer membrane efflux proteins (OEP)"/>
    <property type="match status" value="1"/>
</dbReference>
<evidence type="ECO:0000256" key="7">
    <source>
        <dbReference type="ARBA" id="ARBA00023237"/>
    </source>
</evidence>
<keyword evidence="6" id="KW-0472">Membrane</keyword>
<dbReference type="InterPro" id="IPR051906">
    <property type="entry name" value="TolC-like"/>
</dbReference>
<evidence type="ECO:0000256" key="9">
    <source>
        <dbReference type="SAM" id="MobiDB-lite"/>
    </source>
</evidence>
<dbReference type="EMBL" id="JAVRHT010000005">
    <property type="protein sequence ID" value="MDT0630810.1"/>
    <property type="molecule type" value="Genomic_DNA"/>
</dbReference>
<evidence type="ECO:0000313" key="12">
    <source>
        <dbReference type="Proteomes" id="UP001267426"/>
    </source>
</evidence>
<dbReference type="SUPFAM" id="SSF56954">
    <property type="entry name" value="Outer membrane efflux proteins (OEP)"/>
    <property type="match status" value="1"/>
</dbReference>
<feature type="chain" id="PRO_5046471720" evidence="10">
    <location>
        <begin position="20"/>
        <end position="549"/>
    </location>
</feature>
<evidence type="ECO:0000256" key="8">
    <source>
        <dbReference type="SAM" id="Coils"/>
    </source>
</evidence>
<protein>
    <submittedName>
        <fullName evidence="11">TolC family protein</fullName>
    </submittedName>
</protein>
<dbReference type="RefSeq" id="WP_311662146.1">
    <property type="nucleotide sequence ID" value="NZ_JAVRHT010000005.1"/>
</dbReference>
<dbReference type="InterPro" id="IPR003423">
    <property type="entry name" value="OMP_efflux"/>
</dbReference>
<dbReference type="Proteomes" id="UP001267426">
    <property type="component" value="Unassembled WGS sequence"/>
</dbReference>
<feature type="signal peptide" evidence="10">
    <location>
        <begin position="1"/>
        <end position="19"/>
    </location>
</feature>
<keyword evidence="10" id="KW-0732">Signal</keyword>
<evidence type="ECO:0000256" key="10">
    <source>
        <dbReference type="SAM" id="SignalP"/>
    </source>
</evidence>
<evidence type="ECO:0000256" key="5">
    <source>
        <dbReference type="ARBA" id="ARBA00022692"/>
    </source>
</evidence>
<feature type="coiled-coil region" evidence="8">
    <location>
        <begin position="388"/>
        <end position="435"/>
    </location>
</feature>
<evidence type="ECO:0000256" key="1">
    <source>
        <dbReference type="ARBA" id="ARBA00004442"/>
    </source>
</evidence>
<reference evidence="11 12" key="1">
    <citation type="submission" date="2023-09" db="EMBL/GenBank/DDBJ databases">
        <authorList>
            <person name="Rey-Velasco X."/>
        </authorList>
    </citation>
    <scope>NUCLEOTIDE SEQUENCE [LARGE SCALE GENOMIC DNA]</scope>
    <source>
        <strain evidence="11 12">F394</strain>
    </source>
</reference>
<evidence type="ECO:0000256" key="6">
    <source>
        <dbReference type="ARBA" id="ARBA00023136"/>
    </source>
</evidence>
<keyword evidence="7" id="KW-0998">Cell outer membrane</keyword>
<feature type="region of interest" description="Disordered" evidence="9">
    <location>
        <begin position="500"/>
        <end position="549"/>
    </location>
</feature>
<name>A0ABU3BNC8_9BACT</name>
<gene>
    <name evidence="11" type="ORF">RM540_03540</name>
</gene>
<evidence type="ECO:0000256" key="2">
    <source>
        <dbReference type="ARBA" id="ARBA00007613"/>
    </source>
</evidence>
<keyword evidence="4" id="KW-1134">Transmembrane beta strand</keyword>
<comment type="similarity">
    <text evidence="2">Belongs to the outer membrane factor (OMF) (TC 1.B.17) family.</text>
</comment>
<dbReference type="PANTHER" id="PTHR30026:SF20">
    <property type="entry name" value="OUTER MEMBRANE PROTEIN TOLC"/>
    <property type="match status" value="1"/>
</dbReference>
<sequence>MRRLVSLGLFAVLASGAAAQDVPRVPRPDSTAAVLPDSGAVPINPPEPTGPAAPLSLEAAVARALSESEEVELARSQVDLAETQVDAAYAQLFPQVSANLGYQRTLASQFDTGNGLELPDSLQFRPDPTAPLEERVSYLEQNASSAAFAALGGLFEGLPFGQENAYSASLSGSQVLFAPQAFVGTRIAKGVREAVTYNEVEEVADVRLQVEQAYIQALVAQELVGISQAAIEQAQAFLDEERLRLRAGRASELEVLRAEVDLENLRPQQVQAQNAADLAVLNLKRLANVPYDQPVVLTTDLTLPPSAALADVDIDPAASTAQRAAILAAQAQVGVREQQVRLQKAAYLPSVALTTNYGQTLFPSSIFAFDGDPRTDWTVSLGVQIPIFDGFRRRAQVAEARVELLQAELQRDQLVEAVQLQVEQALREKRRAAALIAARQTTVDQAARVYRLTDLQYREGLATQLEVSNARLGLLQARSNLVQALANFYTADTDLARSITDATGTPSPFSMGTGQPLADPADAAPPAPSDTVPGTLTPTDGGTPLPSDG</sequence>
<feature type="compositionally biased region" description="Polar residues" evidence="9">
    <location>
        <begin position="500"/>
        <end position="513"/>
    </location>
</feature>
<comment type="subcellular location">
    <subcellularLocation>
        <location evidence="1">Cell outer membrane</location>
    </subcellularLocation>
</comment>
<dbReference type="Pfam" id="PF02321">
    <property type="entry name" value="OEP"/>
    <property type="match status" value="2"/>
</dbReference>